<sequence length="48" mass="5472">MDKCAVGGRKNEMGLWAGLSKKLFFKFPPPFGVLPLLILDLMILDFRF</sequence>
<dbReference type="Proteomes" id="UP000546007">
    <property type="component" value="Unassembled WGS sequence"/>
</dbReference>
<gene>
    <name evidence="1" type="ORF">GGR14_002592</name>
</gene>
<accession>A0A7W6HXF9</accession>
<reference evidence="1 2" key="1">
    <citation type="submission" date="2020-08" db="EMBL/GenBank/DDBJ databases">
        <title>Genomic Encyclopedia of Type Strains, Phase IV (KMG-IV): sequencing the most valuable type-strain genomes for metagenomic binning, comparative biology and taxonomic classification.</title>
        <authorList>
            <person name="Goeker M."/>
        </authorList>
    </citation>
    <scope>NUCLEOTIDE SEQUENCE [LARGE SCALE GENOMIC DNA]</scope>
    <source>
        <strain evidence="1 2">DSM 105721</strain>
    </source>
</reference>
<organism evidence="1 2">
    <name type="scientific">Butyricimonas faecihominis</name>
    <dbReference type="NCBI Taxonomy" id="1472416"/>
    <lineage>
        <taxon>Bacteria</taxon>
        <taxon>Pseudomonadati</taxon>
        <taxon>Bacteroidota</taxon>
        <taxon>Bacteroidia</taxon>
        <taxon>Bacteroidales</taxon>
        <taxon>Odoribacteraceae</taxon>
        <taxon>Butyricimonas</taxon>
    </lineage>
</organism>
<evidence type="ECO:0000313" key="1">
    <source>
        <dbReference type="EMBL" id="MBB4026791.1"/>
    </source>
</evidence>
<dbReference type="AlphaFoldDB" id="A0A7W6HXF9"/>
<dbReference type="EMBL" id="JACIES010000006">
    <property type="protein sequence ID" value="MBB4026791.1"/>
    <property type="molecule type" value="Genomic_DNA"/>
</dbReference>
<keyword evidence="2" id="KW-1185">Reference proteome</keyword>
<protein>
    <submittedName>
        <fullName evidence="1">Uncharacterized protein</fullName>
    </submittedName>
</protein>
<comment type="caution">
    <text evidence="1">The sequence shown here is derived from an EMBL/GenBank/DDBJ whole genome shotgun (WGS) entry which is preliminary data.</text>
</comment>
<name>A0A7W6HXF9_9BACT</name>
<evidence type="ECO:0000313" key="2">
    <source>
        <dbReference type="Proteomes" id="UP000546007"/>
    </source>
</evidence>
<proteinExistence type="predicted"/>